<evidence type="ECO:0000259" key="4">
    <source>
        <dbReference type="PROSITE" id="PS50014"/>
    </source>
</evidence>
<feature type="compositionally biased region" description="Acidic residues" evidence="3">
    <location>
        <begin position="154"/>
        <end position="169"/>
    </location>
</feature>
<dbReference type="SMART" id="SM00297">
    <property type="entry name" value="BROMO"/>
    <property type="match status" value="1"/>
</dbReference>
<dbReference type="GO" id="GO:0006325">
    <property type="term" value="P:chromatin organization"/>
    <property type="evidence" value="ECO:0007669"/>
    <property type="project" value="UniProtKB-ARBA"/>
</dbReference>
<dbReference type="Proteomes" id="UP000269793">
    <property type="component" value="Chromosome VI"/>
</dbReference>
<keyword evidence="1 2" id="KW-0103">Bromodomain</keyword>
<dbReference type="SUPFAM" id="SSF47370">
    <property type="entry name" value="Bromodomain"/>
    <property type="match status" value="1"/>
</dbReference>
<evidence type="ECO:0000256" key="3">
    <source>
        <dbReference type="SAM" id="MobiDB-lite"/>
    </source>
</evidence>
<dbReference type="OrthoDB" id="1742084at2759"/>
<dbReference type="PANTHER" id="PTHR15398">
    <property type="entry name" value="BROMODOMAIN-CONTAINING PROTEIN 8"/>
    <property type="match status" value="1"/>
</dbReference>
<sequence>MERQPAPAAWPLREQLLLAQIVHQDGHVPPNWASVSTHITSHPCVKETPRARSADTCERVWTALMQTHVPSDAVRTDRGAQLALAQRLYAARLEELVSDIAVEDKAFHELHEKIEGLRAGRYDDELQKHVQVKAPSEPAKTEAASTEPVVSDVAETEEEAPDDDDDLQVEQDLLGDTADPSRADMGKHAAPPPSTTTYSTRVRKRSRVVAASSSPASSPELPAHTPRSHRAEEDESVSDAERDKSRRRTTQLLLMLHNQVSNHTHANLFDQPIKEMDAPNYYTVIKQPMDLKLMKQRIKEGAITSSMDLRRAFSLMFANALMYNHPGTEVHRMANEMRVATDEILDEFDRTPLGS</sequence>
<name>A0A3G2S7F2_MALR7</name>
<evidence type="ECO:0000256" key="2">
    <source>
        <dbReference type="PROSITE-ProRule" id="PRU00035"/>
    </source>
</evidence>
<feature type="region of interest" description="Disordered" evidence="3">
    <location>
        <begin position="132"/>
        <end position="245"/>
    </location>
</feature>
<dbReference type="Gene3D" id="1.20.920.10">
    <property type="entry name" value="Bromodomain-like"/>
    <property type="match status" value="1"/>
</dbReference>
<feature type="domain" description="Bromo" evidence="4">
    <location>
        <begin position="261"/>
        <end position="331"/>
    </location>
</feature>
<evidence type="ECO:0000313" key="6">
    <source>
        <dbReference type="EMBL" id="AYO44081.1"/>
    </source>
</evidence>
<reference evidence="6 7" key="1">
    <citation type="submission" date="2018-10" db="EMBL/GenBank/DDBJ databases">
        <title>Complete genome sequence of Malassezia restricta CBS 7877.</title>
        <authorList>
            <person name="Morand S.C."/>
            <person name="Bertignac M."/>
            <person name="Iltis A."/>
            <person name="Kolder I."/>
            <person name="Pirovano W."/>
            <person name="Jourdain R."/>
            <person name="Clavaud C."/>
        </authorList>
    </citation>
    <scope>NUCLEOTIDE SEQUENCE [LARGE SCALE GENOMIC DNA]</scope>
    <source>
        <strain evidence="6 7">CBS 7877</strain>
    </source>
</reference>
<dbReference type="InterPro" id="IPR036427">
    <property type="entry name" value="Bromodomain-like_sf"/>
</dbReference>
<keyword evidence="7" id="KW-1185">Reference proteome</keyword>
<dbReference type="EMBL" id="CP033153">
    <property type="protein sequence ID" value="AYO44081.1"/>
    <property type="molecule type" value="Genomic_DNA"/>
</dbReference>
<feature type="domain" description="Myb-like" evidence="5">
    <location>
        <begin position="10"/>
        <end position="65"/>
    </location>
</feature>
<gene>
    <name evidence="6" type="primary">BRD8</name>
    <name evidence="6" type="ORF">DNF11_3131</name>
</gene>
<protein>
    <submittedName>
        <fullName evidence="6">Bromodomain-containing protein 8</fullName>
    </submittedName>
</protein>
<proteinExistence type="predicted"/>
<dbReference type="PROSITE" id="PS50014">
    <property type="entry name" value="BROMODOMAIN_2"/>
    <property type="match status" value="1"/>
</dbReference>
<dbReference type="STRING" id="425264.A0A3G2S7F2"/>
<organism evidence="6 7">
    <name type="scientific">Malassezia restricta (strain ATCC 96810 / NBRC 103918 / CBS 7877)</name>
    <name type="common">Seborrheic dermatitis infection agent</name>
    <dbReference type="NCBI Taxonomy" id="425264"/>
    <lineage>
        <taxon>Eukaryota</taxon>
        <taxon>Fungi</taxon>
        <taxon>Dikarya</taxon>
        <taxon>Basidiomycota</taxon>
        <taxon>Ustilaginomycotina</taxon>
        <taxon>Malasseziomycetes</taxon>
        <taxon>Malasseziales</taxon>
        <taxon>Malasseziaceae</taxon>
        <taxon>Malassezia</taxon>
    </lineage>
</organism>
<feature type="compositionally biased region" description="Low complexity" evidence="3">
    <location>
        <begin position="208"/>
        <end position="218"/>
    </location>
</feature>
<evidence type="ECO:0000259" key="5">
    <source>
        <dbReference type="PROSITE" id="PS50090"/>
    </source>
</evidence>
<dbReference type="GO" id="GO:0035267">
    <property type="term" value="C:NuA4 histone acetyltransferase complex"/>
    <property type="evidence" value="ECO:0007669"/>
    <property type="project" value="TreeGrafter"/>
</dbReference>
<evidence type="ECO:0000313" key="7">
    <source>
        <dbReference type="Proteomes" id="UP000269793"/>
    </source>
</evidence>
<dbReference type="AlphaFoldDB" id="A0A3G2S7F2"/>
<evidence type="ECO:0000256" key="1">
    <source>
        <dbReference type="ARBA" id="ARBA00023117"/>
    </source>
</evidence>
<dbReference type="InterPro" id="IPR001005">
    <property type="entry name" value="SANT/Myb"/>
</dbReference>
<dbReference type="VEuPathDB" id="FungiDB:DNF11_3131"/>
<dbReference type="PROSITE" id="PS50090">
    <property type="entry name" value="MYB_LIKE"/>
    <property type="match status" value="1"/>
</dbReference>
<dbReference type="CDD" id="cd04369">
    <property type="entry name" value="Bromodomain"/>
    <property type="match status" value="1"/>
</dbReference>
<dbReference type="PRINTS" id="PR00503">
    <property type="entry name" value="BROMODOMAIN"/>
</dbReference>
<accession>A0A3G2S7F2</accession>
<dbReference type="Pfam" id="PF00439">
    <property type="entry name" value="Bromodomain"/>
    <property type="match status" value="1"/>
</dbReference>
<dbReference type="InterPro" id="IPR001487">
    <property type="entry name" value="Bromodomain"/>
</dbReference>
<dbReference type="PANTHER" id="PTHR15398:SF4">
    <property type="entry name" value="BROMODOMAIN-CONTAINING PROTEIN 8 ISOFORM X1"/>
    <property type="match status" value="1"/>
</dbReference>